<dbReference type="PROSITE" id="PS51257">
    <property type="entry name" value="PROKAR_LIPOPROTEIN"/>
    <property type="match status" value="1"/>
</dbReference>
<accession>A0A369Q4Z2</accession>
<protein>
    <recommendedName>
        <fullName evidence="3">DUF4142 domain-containing protein</fullName>
    </recommendedName>
</protein>
<comment type="caution">
    <text evidence="1">The sequence shown here is derived from an EMBL/GenBank/DDBJ whole genome shotgun (WGS) entry which is preliminary data.</text>
</comment>
<dbReference type="OrthoDB" id="760378at2"/>
<sequence length="167" mass="19466">MAFYRLTFLFIAIVTLSACKNDGLSDYKIENTTFVSTVNSELIFQQQLNLELQKNANDNHLVNLGLKRTRNLENYLSELKSLTLDIDWQMVMLSDQQKNKIEQLQKSTSDYKINLFSMLVESDQNMIGYHVKAINPEGLKNTDVRIWAENKVNYLQQNLRETQELKP</sequence>
<keyword evidence="2" id="KW-1185">Reference proteome</keyword>
<reference evidence="1 2" key="1">
    <citation type="submission" date="2018-07" db="EMBL/GenBank/DDBJ databases">
        <title>Pedobacter sp. nov., isolated from soil.</title>
        <authorList>
            <person name="Zhou L.Y."/>
            <person name="Du Z.J."/>
        </authorList>
    </citation>
    <scope>NUCLEOTIDE SEQUENCE [LARGE SCALE GENOMIC DNA]</scope>
    <source>
        <strain evidence="1 2">JDX94</strain>
    </source>
</reference>
<evidence type="ECO:0000313" key="2">
    <source>
        <dbReference type="Proteomes" id="UP000253961"/>
    </source>
</evidence>
<dbReference type="RefSeq" id="WP_115401556.1">
    <property type="nucleotide sequence ID" value="NZ_QPKV01000002.1"/>
</dbReference>
<evidence type="ECO:0000313" key="1">
    <source>
        <dbReference type="EMBL" id="RDC58146.1"/>
    </source>
</evidence>
<evidence type="ECO:0008006" key="3">
    <source>
        <dbReference type="Google" id="ProtNLM"/>
    </source>
</evidence>
<gene>
    <name evidence="1" type="ORF">DU508_04155</name>
</gene>
<name>A0A369Q4Z2_9SPHI</name>
<proteinExistence type="predicted"/>
<dbReference type="AlphaFoldDB" id="A0A369Q4Z2"/>
<dbReference type="Proteomes" id="UP000253961">
    <property type="component" value="Unassembled WGS sequence"/>
</dbReference>
<dbReference type="EMBL" id="QPKV01000002">
    <property type="protein sequence ID" value="RDC58146.1"/>
    <property type="molecule type" value="Genomic_DNA"/>
</dbReference>
<organism evidence="1 2">
    <name type="scientific">Pedobacter chinensis</name>
    <dbReference type="NCBI Taxonomy" id="2282421"/>
    <lineage>
        <taxon>Bacteria</taxon>
        <taxon>Pseudomonadati</taxon>
        <taxon>Bacteroidota</taxon>
        <taxon>Sphingobacteriia</taxon>
        <taxon>Sphingobacteriales</taxon>
        <taxon>Sphingobacteriaceae</taxon>
        <taxon>Pedobacter</taxon>
    </lineage>
</organism>